<dbReference type="RefSeq" id="XP_009022813.1">
    <property type="nucleotide sequence ID" value="XM_009024565.1"/>
</dbReference>
<evidence type="ECO:0000256" key="2">
    <source>
        <dbReference type="ARBA" id="ARBA00022448"/>
    </source>
</evidence>
<dbReference type="AlphaFoldDB" id="T1ESI3"/>
<feature type="transmembrane region" description="Helical" evidence="9">
    <location>
        <begin position="107"/>
        <end position="124"/>
    </location>
</feature>
<dbReference type="Pfam" id="PF03185">
    <property type="entry name" value="CaKB"/>
    <property type="match status" value="1"/>
</dbReference>
<dbReference type="EMBL" id="AMQM01001069">
    <property type="status" value="NOT_ANNOTATED_CDS"/>
    <property type="molecule type" value="Genomic_DNA"/>
</dbReference>
<keyword evidence="7" id="KW-0325">Glycoprotein</keyword>
<sequence>MTGLNQTEFLITKIICTGALILEDCDISLIFYLGCRSASAGVMENCSFSECLKTREENQRSVNKFVESWQILTKNGRAPFPCFYDTQEHNNVIVKKTYTTSDVVHTMLWPSLVVLVCGIIFLRLEMTRRRLTLCGRQAPEDMNVPVTTATAVQQLADSSKSFSRKNSRDPLSYLNDIYNAKNIKFESENIRQAFPYHFRQTADSNNSSINNKHQGALNFLHFQKAQCSTTVEKHLHDPFVRHVKQKRSGMTSSSDSSTLCKSMPSLHRESCSIPINAMAMLIDQREILNPLLKNENSEEKDLSLLEHHKQSLKQFGQRSASVDKYTTGNLLLPV</sequence>
<evidence type="ECO:0000256" key="9">
    <source>
        <dbReference type="SAM" id="Phobius"/>
    </source>
</evidence>
<keyword evidence="12" id="KW-1185">Reference proteome</keyword>
<evidence type="ECO:0000313" key="10">
    <source>
        <dbReference type="EMBL" id="ESN98865.1"/>
    </source>
</evidence>
<evidence type="ECO:0000256" key="3">
    <source>
        <dbReference type="ARBA" id="ARBA00022692"/>
    </source>
</evidence>
<dbReference type="Proteomes" id="UP000015101">
    <property type="component" value="Unassembled WGS sequence"/>
</dbReference>
<proteinExistence type="predicted"/>
<dbReference type="HOGENOM" id="CLU_832296_0_0_1"/>
<dbReference type="GO" id="GO:0008076">
    <property type="term" value="C:voltage-gated potassium channel complex"/>
    <property type="evidence" value="ECO:0000318"/>
    <property type="project" value="GO_Central"/>
</dbReference>
<dbReference type="EMBL" id="KB097143">
    <property type="protein sequence ID" value="ESN98865.1"/>
    <property type="molecule type" value="Genomic_DNA"/>
</dbReference>
<comment type="subcellular location">
    <subcellularLocation>
        <location evidence="1">Membrane</location>
        <topology evidence="1">Multi-pass membrane protein</topology>
    </subcellularLocation>
</comment>
<gene>
    <name evidence="11" type="primary">20199533</name>
    <name evidence="10" type="ORF">HELRODRAFT_162326</name>
</gene>
<dbReference type="OrthoDB" id="5962477at2759"/>
<accession>T1ESI3</accession>
<dbReference type="PANTHER" id="PTHR10258:SF8">
    <property type="entry name" value="CALCIUM-ACTIVATED POTASSIUM CHANNEL BK ALPHA SUBUNIT DOMAIN-CONTAINING PROTEIN"/>
    <property type="match status" value="1"/>
</dbReference>
<evidence type="ECO:0000313" key="12">
    <source>
        <dbReference type="Proteomes" id="UP000015101"/>
    </source>
</evidence>
<dbReference type="CTD" id="20199533"/>
<evidence type="ECO:0000256" key="8">
    <source>
        <dbReference type="ARBA" id="ARBA00023303"/>
    </source>
</evidence>
<keyword evidence="3 9" id="KW-0812">Transmembrane</keyword>
<evidence type="ECO:0000256" key="6">
    <source>
        <dbReference type="ARBA" id="ARBA00023136"/>
    </source>
</evidence>
<keyword evidence="5" id="KW-0406">Ion transport</keyword>
<dbReference type="GO" id="GO:0015459">
    <property type="term" value="F:potassium channel regulator activity"/>
    <property type="evidence" value="ECO:0000318"/>
    <property type="project" value="GO_Central"/>
</dbReference>
<dbReference type="KEGG" id="hro:HELRODRAFT_162326"/>
<evidence type="ECO:0000256" key="4">
    <source>
        <dbReference type="ARBA" id="ARBA00022989"/>
    </source>
</evidence>
<dbReference type="PANTHER" id="PTHR10258">
    <property type="entry name" value="CALCIUM-ACTIVATED POTASSIUM CHANNEL SUBUNIT BETA"/>
    <property type="match status" value="1"/>
</dbReference>
<dbReference type="EnsemblMetazoa" id="HelroT162326">
    <property type="protein sequence ID" value="HelroP162326"/>
    <property type="gene ID" value="HelroG162326"/>
</dbReference>
<evidence type="ECO:0000256" key="7">
    <source>
        <dbReference type="ARBA" id="ARBA00023180"/>
    </source>
</evidence>
<dbReference type="GO" id="GO:0015269">
    <property type="term" value="F:calcium-activated potassium channel activity"/>
    <property type="evidence" value="ECO:0000318"/>
    <property type="project" value="GO_Central"/>
</dbReference>
<keyword evidence="4 9" id="KW-1133">Transmembrane helix</keyword>
<keyword evidence="6 9" id="KW-0472">Membrane</keyword>
<name>T1ESI3_HELRO</name>
<evidence type="ECO:0000256" key="1">
    <source>
        <dbReference type="ARBA" id="ARBA00004141"/>
    </source>
</evidence>
<reference evidence="12" key="1">
    <citation type="submission" date="2012-12" db="EMBL/GenBank/DDBJ databases">
        <authorList>
            <person name="Hellsten U."/>
            <person name="Grimwood J."/>
            <person name="Chapman J.A."/>
            <person name="Shapiro H."/>
            <person name="Aerts A."/>
            <person name="Otillar R.P."/>
            <person name="Terry A.Y."/>
            <person name="Boore J.L."/>
            <person name="Simakov O."/>
            <person name="Marletaz F."/>
            <person name="Cho S.-J."/>
            <person name="Edsinger-Gonzales E."/>
            <person name="Havlak P."/>
            <person name="Kuo D.-H."/>
            <person name="Larsson T."/>
            <person name="Lv J."/>
            <person name="Arendt D."/>
            <person name="Savage R."/>
            <person name="Osoegawa K."/>
            <person name="de Jong P."/>
            <person name="Lindberg D.R."/>
            <person name="Seaver E.C."/>
            <person name="Weisblat D.A."/>
            <person name="Putnam N.H."/>
            <person name="Grigoriev I.V."/>
            <person name="Rokhsar D.S."/>
        </authorList>
    </citation>
    <scope>NUCLEOTIDE SEQUENCE</scope>
</reference>
<keyword evidence="2" id="KW-0813">Transport</keyword>
<protein>
    <submittedName>
        <fullName evidence="10 11">Uncharacterized protein</fullName>
    </submittedName>
</protein>
<dbReference type="InterPro" id="IPR003930">
    <property type="entry name" value="K_chnl_Ca-activ_BK_bsu"/>
</dbReference>
<dbReference type="GO" id="GO:0005513">
    <property type="term" value="P:detection of calcium ion"/>
    <property type="evidence" value="ECO:0000318"/>
    <property type="project" value="GO_Central"/>
</dbReference>
<keyword evidence="8" id="KW-0407">Ion channel</keyword>
<evidence type="ECO:0000256" key="5">
    <source>
        <dbReference type="ARBA" id="ARBA00023065"/>
    </source>
</evidence>
<reference evidence="10 12" key="2">
    <citation type="journal article" date="2013" name="Nature">
        <title>Insights into bilaterian evolution from three spiralian genomes.</title>
        <authorList>
            <person name="Simakov O."/>
            <person name="Marletaz F."/>
            <person name="Cho S.J."/>
            <person name="Edsinger-Gonzales E."/>
            <person name="Havlak P."/>
            <person name="Hellsten U."/>
            <person name="Kuo D.H."/>
            <person name="Larsson T."/>
            <person name="Lv J."/>
            <person name="Arendt D."/>
            <person name="Savage R."/>
            <person name="Osoegawa K."/>
            <person name="de Jong P."/>
            <person name="Grimwood J."/>
            <person name="Chapman J.A."/>
            <person name="Shapiro H."/>
            <person name="Aerts A."/>
            <person name="Otillar R.P."/>
            <person name="Terry A.Y."/>
            <person name="Boore J.L."/>
            <person name="Grigoriev I.V."/>
            <person name="Lindberg D.R."/>
            <person name="Seaver E.C."/>
            <person name="Weisblat D.A."/>
            <person name="Putnam N.H."/>
            <person name="Rokhsar D.S."/>
        </authorList>
    </citation>
    <scope>NUCLEOTIDE SEQUENCE</scope>
</reference>
<reference evidence="11" key="3">
    <citation type="submission" date="2015-06" db="UniProtKB">
        <authorList>
            <consortium name="EnsemblMetazoa"/>
        </authorList>
    </citation>
    <scope>IDENTIFICATION</scope>
</reference>
<evidence type="ECO:0000313" key="11">
    <source>
        <dbReference type="EnsemblMetazoa" id="HelroP162326"/>
    </source>
</evidence>
<dbReference type="GeneID" id="20199533"/>
<organism evidence="11 12">
    <name type="scientific">Helobdella robusta</name>
    <name type="common">Californian leech</name>
    <dbReference type="NCBI Taxonomy" id="6412"/>
    <lineage>
        <taxon>Eukaryota</taxon>
        <taxon>Metazoa</taxon>
        <taxon>Spiralia</taxon>
        <taxon>Lophotrochozoa</taxon>
        <taxon>Annelida</taxon>
        <taxon>Clitellata</taxon>
        <taxon>Hirudinea</taxon>
        <taxon>Rhynchobdellida</taxon>
        <taxon>Glossiphoniidae</taxon>
        <taxon>Helobdella</taxon>
    </lineage>
</organism>
<dbReference type="InParanoid" id="T1ESI3"/>